<proteinExistence type="predicted"/>
<dbReference type="InterPro" id="IPR028994">
    <property type="entry name" value="Integrin_alpha_N"/>
</dbReference>
<dbReference type="Pfam" id="PF13243">
    <property type="entry name" value="SQHop_cyclase_C"/>
    <property type="match status" value="1"/>
</dbReference>
<dbReference type="InterPro" id="IPR032696">
    <property type="entry name" value="SQ_cyclase_C"/>
</dbReference>
<dbReference type="Proteomes" id="UP000613768">
    <property type="component" value="Unassembled WGS sequence"/>
</dbReference>
<dbReference type="RefSeq" id="WP_192028842.1">
    <property type="nucleotide sequence ID" value="NZ_JACYTR010000009.1"/>
</dbReference>
<organism evidence="5 6">
    <name type="scientific">Pseudomarimonas arenosa</name>
    <dbReference type="NCBI Taxonomy" id="2774145"/>
    <lineage>
        <taxon>Bacteria</taxon>
        <taxon>Pseudomonadati</taxon>
        <taxon>Pseudomonadota</taxon>
        <taxon>Gammaproteobacteria</taxon>
        <taxon>Lysobacterales</taxon>
        <taxon>Lysobacteraceae</taxon>
        <taxon>Pseudomarimonas</taxon>
    </lineage>
</organism>
<evidence type="ECO:0000259" key="3">
    <source>
        <dbReference type="Pfam" id="PF07705"/>
    </source>
</evidence>
<accession>A0AAW3ZM68</accession>
<keyword evidence="5" id="KW-0378">Hydrolase</keyword>
<dbReference type="InterPro" id="IPR008930">
    <property type="entry name" value="Terpenoid_cyclase/PrenylTrfase"/>
</dbReference>
<dbReference type="SUPFAM" id="SSF49464">
    <property type="entry name" value="Carboxypeptidase regulatory domain-like"/>
    <property type="match status" value="1"/>
</dbReference>
<dbReference type="SUPFAM" id="SSF69318">
    <property type="entry name" value="Integrin alpha N-terminal domain"/>
    <property type="match status" value="1"/>
</dbReference>
<dbReference type="Pfam" id="PF13517">
    <property type="entry name" value="FG-GAP_3"/>
    <property type="match status" value="1"/>
</dbReference>
<evidence type="ECO:0000313" key="5">
    <source>
        <dbReference type="EMBL" id="MBD8525506.1"/>
    </source>
</evidence>
<reference evidence="5 6" key="1">
    <citation type="submission" date="2020-09" db="EMBL/GenBank/DDBJ databases">
        <title>Pseudoxanthomonas sp. CAU 1598 isolated from sand of Yaerae Beach.</title>
        <authorList>
            <person name="Kim W."/>
        </authorList>
    </citation>
    <scope>NUCLEOTIDE SEQUENCE [LARGE SCALE GENOMIC DNA]</scope>
    <source>
        <strain evidence="5 6">CAU 1598</strain>
    </source>
</reference>
<dbReference type="GO" id="GO:0004180">
    <property type="term" value="F:carboxypeptidase activity"/>
    <property type="evidence" value="ECO:0007669"/>
    <property type="project" value="UniProtKB-KW"/>
</dbReference>
<keyword evidence="1 2" id="KW-0732">Signal</keyword>
<evidence type="ECO:0000256" key="1">
    <source>
        <dbReference type="ARBA" id="ARBA00022729"/>
    </source>
</evidence>
<dbReference type="Gene3D" id="2.60.40.1120">
    <property type="entry name" value="Carboxypeptidase-like, regulatory domain"/>
    <property type="match status" value="4"/>
</dbReference>
<evidence type="ECO:0000256" key="2">
    <source>
        <dbReference type="SAM" id="SignalP"/>
    </source>
</evidence>
<dbReference type="InterPro" id="IPR013784">
    <property type="entry name" value="Carb-bd-like_fold"/>
</dbReference>
<sequence>MNKTFRQVLGLFALLWTLPALADLQGGLDWLRARDAAGGVHRSQDLAGAVDTNAEAWLSLHLLGATQGVPGLAAVAAEQADESTLSRARQVLIKLQQGSSGDQIIAGLLREQRADGGFSSHAQGGSDALSTAWVLLALDRAGRGAQTPAQRALAWLLASQRADGGWPANSASESSLWISAQVARTLQAYATRFALSASLTKSRNYMLSRQRADHSFGELFETAQALDALVALAAERTAIDRGIAQLAGLQLANGSFADDAYQTALALRALHAHAQPVIDPTMAQLRGRVIAADTELPITGASLVLSGAGSSTITSNNSGELHADNLPGGQYQATLSYAGMQSVSFEFTVPGGRAIDLGTLRMYQRQGIGNPFGVIRGRTVNATTGEPVAGARVRMESPANEVLSDADGRFQFLQVPPGPVRLLADAGGYCSAAMDATSEAGAVLEATFRLNPRENTGTTAIVRGVILHGQTQAPLADVQVSASVGGPTPSASTAADGSYELVLDADGIVELQVAKTGFDSVSLSTLLVPNQVFAFSPRLYPTGETPPDANRALIRGVVVNQANRQPIANALIVVTDPAGQQSLRSANDGRFEISALTGPEVRISISADAFDPARLLVPIQPLEQRDIGTVGLKPTAIDFYFPDLAIVDSTLSTTEPDLFSLSQGFEVEIVNRGTANVVQDFDLIGFVDSNGNGVFDVGIESEAGRVRVSEDLPIGGSATATIAVSAQLNFRDAPIAFLVDVENEVPEQDEDNNHGSSLLGCRVTPAFIGNDTIEEAWRWDGLSSNPNIRSLNQVPVVGQLTDDNGDGVINEYDIPDIVFVAAQRNQWGPASTALVAIDGRGGGEHWARTDVNLSHFSSLALGDIDNDGIAEIVGVRGYRQELIAFEHTGQLKWRVPLSGPSVPEVILPPPPYVYDQITIVNLEGDNEAEVIHGRQVFRGISGEKLWEGEHDAGGDGGKPINAPVAEAFGVGSIAADINMDGIMEVVAGRSAYDADGRTLWHRADIKPNPYQDADGTPMNSSGLNAIGNFDLDDFPEIVLSINDELYLLEHTGETIWGPKFAPDFGEMGAPSVADLDRDGLPEIMISSNERLTVFESDGTVKWTATIHDQSGVTSATVFDFENDGLYEVIHMDEEDFRIFDALTGARLYETRNTSVTVYEFPVVADIDGDKQAEIILTGFDRDFQAGVTPGIRVFKARNGAWADAGSVWGSQSFHINEVNEDSTVPLLETPSWLTHNTYRVQRSPYPDPLGMPDFSVGELRLIDQGPGRNPTVQVRVGNAGPVDAHEPPWIGVYRGDPAQGGVLLTETRLDTLRPARFQIVDLGEVSLSGSGDLYAVVDQRGRATECRETNNQRQVPFAAANGRGLLQLSTDRSAYLPGAQVMIEARVENRGGIAADFRVELSLYNAQNRLIQRFDDLSAQAVGTTLPRLLTQAWFSGDALGGAYRVEGRLLDRQNQLVSSASTLFAIEGSGSGASLRLLTDKASYRPGEPVFLQVEARNLSASELIRSPQILLSTLHNGVEVAQRTLELEDLFAGAVFQVELGVEASEPAGNYSVAGVLRSALTQADLASDNAEFERLLDASAAISGSVDAQLARLTVGQTQNCLMTVRNQGTAAVSGLQVRRRVMAEAGSEVKLEVSEAVSLPAAGSQAANQIVATQGYADGLYACVLEVQQGSGWRVLDSEAFEVAGSTQPGILVTPISGLVTDEDGASASFSVVLQSPPSALVRIALQPSDSAEWRLSTQELSFSPATWNIPRQVEVQGLDDDLPDGDQLGLIRTLPAQSADASYQAMDADDVEVTNRDNDGAQILVSPSSIETSEDGSLASIEVRLSSPPTSPVLIALRSSDAGEWQLDRSSLSFDSGNWNQVQLIEVSGQDDAEVDGTQLGWIELLPAQSGDPAYAGRDPVDVRARNLDNDVPEVLLSPAQLITSEGGPAQAFQLRLSAAPSSPVRIPIGPVDSSEWRILALEAVLTSDNWQAGVSVLVEPMDDQEADGDQLADLQLGPSLSSDPQFHQLAVPILSLRNIDNDGVQIVVTPTALVVSEAGSTAGFDVRLSEAPSDEVRIALSNTRSDEFSLSVSELRFAAGEIGPQLVQVTGIDDDLLDGNQAGLVVLAAAQSSDLRYHGAKPRDVAVTSLDDEIASIVVLPETPLITDETGSSVEFSLQLSAAPAAEVRVAIDTPDASEWLLERSELIFDVNNWQQAQTVRVTGVDDDLLDGDIQGLLRLLPAVSTDPRFNGIDPRDLPLINRDDEMPGQQTSLVVVPLDLDLNESGDGGRLQVSLSRAPSAPVQLRIESSDLSEVEVSPATLDFSVDNALQPKTVELVAVDDAVADGLQTVQIMVSIGATDDAQFAVLPPISLTARNADDDTPAVRLAVNGKTQLVEGESSQLSLWLESRPQAELEIDLTVAVMAGAPSAQSFSLTPMRVVIGPDNWQQPVSLRLSTRDDLTAAGAYRLSVQGQVMNAADPGYSGLQSDTVLFGVIDNDQDAVAVPVDQRGMLMILALALALLGGAAQLRRAASAAQRRC</sequence>
<protein>
    <submittedName>
        <fullName evidence="5">Carboxypeptidase regulatory-like domain-containing protein</fullName>
    </submittedName>
</protein>
<dbReference type="EMBL" id="JACYTR010000009">
    <property type="protein sequence ID" value="MBD8525506.1"/>
    <property type="molecule type" value="Genomic_DNA"/>
</dbReference>
<dbReference type="InterPro" id="IPR013517">
    <property type="entry name" value="FG-GAP"/>
</dbReference>
<dbReference type="InterPro" id="IPR013783">
    <property type="entry name" value="Ig-like_fold"/>
</dbReference>
<dbReference type="InterPro" id="IPR008969">
    <property type="entry name" value="CarboxyPept-like_regulatory"/>
</dbReference>
<feature type="chain" id="PRO_5043576744" evidence="2">
    <location>
        <begin position="23"/>
        <end position="2527"/>
    </location>
</feature>
<keyword evidence="5" id="KW-0121">Carboxypeptidase</keyword>
<dbReference type="InterPro" id="IPR011635">
    <property type="entry name" value="CARDB"/>
</dbReference>
<name>A0AAW3ZM68_9GAMM</name>
<dbReference type="GO" id="GO:0030246">
    <property type="term" value="F:carbohydrate binding"/>
    <property type="evidence" value="ECO:0007669"/>
    <property type="project" value="InterPro"/>
</dbReference>
<feature type="domain" description="Squalene cyclase C-terminal" evidence="4">
    <location>
        <begin position="57"/>
        <end position="170"/>
    </location>
</feature>
<dbReference type="CDD" id="cd00688">
    <property type="entry name" value="ISOPREN_C2_like"/>
    <property type="match status" value="1"/>
</dbReference>
<evidence type="ECO:0000259" key="4">
    <source>
        <dbReference type="Pfam" id="PF13243"/>
    </source>
</evidence>
<keyword evidence="6" id="KW-1185">Reference proteome</keyword>
<gene>
    <name evidence="5" type="ORF">IFO71_07090</name>
</gene>
<dbReference type="Pfam" id="PF07705">
    <property type="entry name" value="CARDB"/>
    <property type="match status" value="1"/>
</dbReference>
<dbReference type="Gene3D" id="2.60.40.10">
    <property type="entry name" value="Immunoglobulins"/>
    <property type="match status" value="2"/>
</dbReference>
<keyword evidence="5" id="KW-0645">Protease</keyword>
<evidence type="ECO:0000313" key="6">
    <source>
        <dbReference type="Proteomes" id="UP000613768"/>
    </source>
</evidence>
<feature type="domain" description="CARDB" evidence="3">
    <location>
        <begin position="642"/>
        <end position="754"/>
    </location>
</feature>
<dbReference type="Gene3D" id="1.50.10.20">
    <property type="match status" value="2"/>
</dbReference>
<feature type="signal peptide" evidence="2">
    <location>
        <begin position="1"/>
        <end position="22"/>
    </location>
</feature>
<comment type="caution">
    <text evidence="5">The sequence shown here is derived from an EMBL/GenBank/DDBJ whole genome shotgun (WGS) entry which is preliminary data.</text>
</comment>
<dbReference type="SUPFAM" id="SSF49452">
    <property type="entry name" value="Starch-binding domain-like"/>
    <property type="match status" value="2"/>
</dbReference>
<dbReference type="Pfam" id="PF13620">
    <property type="entry name" value="CarboxypepD_reg"/>
    <property type="match status" value="1"/>
</dbReference>
<dbReference type="SUPFAM" id="SSF48239">
    <property type="entry name" value="Terpenoid cyclases/Protein prenyltransferases"/>
    <property type="match status" value="1"/>
</dbReference>